<reference evidence="1" key="1">
    <citation type="submission" date="2024-09" db="EMBL/GenBank/DDBJ databases">
        <authorList>
            <person name="Liu J."/>
        </authorList>
    </citation>
    <scope>NUCLEOTIDE SEQUENCE</scope>
    <source>
        <strain evidence="1">NBU2967</strain>
    </source>
</reference>
<protein>
    <submittedName>
        <fullName evidence="1">Uncharacterized protein</fullName>
    </submittedName>
</protein>
<gene>
    <name evidence="1" type="ORF">ACEZ3G_01420</name>
</gene>
<sequence>MKKIFSFLAILGIIFVSNCTRIPENDDPIIGIWDLEEVATSLSGKQTIRTEWIFNDAYLGRYHRIENGSIIVKSDFKWKQEDGVYVISYPGLERSDDHVILKQSVNGSLLERNDGVMLARRD</sequence>
<dbReference type="EMBL" id="JBHFPV010000001">
    <property type="protein sequence ID" value="MFH6602118.1"/>
    <property type="molecule type" value="Genomic_DNA"/>
</dbReference>
<evidence type="ECO:0000313" key="1">
    <source>
        <dbReference type="EMBL" id="MFH6602118.1"/>
    </source>
</evidence>
<organism evidence="1 2">
    <name type="scientific">Meishania litoralis</name>
    <dbReference type="NCBI Taxonomy" id="3434685"/>
    <lineage>
        <taxon>Bacteria</taxon>
        <taxon>Pseudomonadati</taxon>
        <taxon>Bacteroidota</taxon>
        <taxon>Flavobacteriia</taxon>
        <taxon>Flavobacteriales</taxon>
        <taxon>Flavobacteriaceae</taxon>
        <taxon>Meishania</taxon>
    </lineage>
</organism>
<evidence type="ECO:0000313" key="2">
    <source>
        <dbReference type="Proteomes" id="UP001595191"/>
    </source>
</evidence>
<dbReference type="Proteomes" id="UP001595191">
    <property type="component" value="Unassembled WGS sequence"/>
</dbReference>
<keyword evidence="2" id="KW-1185">Reference proteome</keyword>
<name>A0ACC7LEZ1_9FLAO</name>
<accession>A0ACC7LEZ1</accession>
<comment type="caution">
    <text evidence="1">The sequence shown here is derived from an EMBL/GenBank/DDBJ whole genome shotgun (WGS) entry which is preliminary data.</text>
</comment>
<proteinExistence type="predicted"/>